<evidence type="ECO:0000313" key="1">
    <source>
        <dbReference type="WBParaSite" id="BTMF_0000501801-mRNA-1"/>
    </source>
</evidence>
<reference evidence="1" key="1">
    <citation type="submission" date="2017-02" db="UniProtKB">
        <authorList>
            <consortium name="WormBaseParasite"/>
        </authorList>
    </citation>
    <scope>IDENTIFICATION</scope>
</reference>
<proteinExistence type="predicted"/>
<dbReference type="AlphaFoldDB" id="A0A0R3QF74"/>
<organism evidence="1">
    <name type="scientific">Brugia timori</name>
    <dbReference type="NCBI Taxonomy" id="42155"/>
    <lineage>
        <taxon>Eukaryota</taxon>
        <taxon>Metazoa</taxon>
        <taxon>Ecdysozoa</taxon>
        <taxon>Nematoda</taxon>
        <taxon>Chromadorea</taxon>
        <taxon>Rhabditida</taxon>
        <taxon>Spirurina</taxon>
        <taxon>Spiruromorpha</taxon>
        <taxon>Filarioidea</taxon>
        <taxon>Onchocercidae</taxon>
        <taxon>Brugia</taxon>
    </lineage>
</organism>
<protein>
    <submittedName>
        <fullName evidence="1">CACTA en-spm transposon protein</fullName>
    </submittedName>
</protein>
<dbReference type="WBParaSite" id="BTMF_0000501801-mRNA-1">
    <property type="protein sequence ID" value="BTMF_0000501801-mRNA-1"/>
    <property type="gene ID" value="BTMF_0000501801"/>
</dbReference>
<sequence length="127" mass="14929">LKKRRTPSYYLGASNNCLNFDIPRIELFIFDHFCLIFEECTLGHDRLGMIRRQVFHLSLRAKQKANYTSNRECKSSRNTITDFPDDDSNEPLSHFVDECCMDENELSRNGKHFKRDAIEGIHARTKE</sequence>
<name>A0A0R3QF74_9BILA</name>
<accession>A0A0R3QF74</accession>